<evidence type="ECO:0000313" key="5">
    <source>
        <dbReference type="EMBL" id="EAM6367275.1"/>
    </source>
</evidence>
<dbReference type="AlphaFoldDB" id="A0A5U2ILX7"/>
<dbReference type="GO" id="GO:0016787">
    <property type="term" value="F:hydrolase activity"/>
    <property type="evidence" value="ECO:0007669"/>
    <property type="project" value="UniProtKB-KW"/>
</dbReference>
<sequence length="190" mass="20955">MFTGITGNAGQNDGILDEIDGCLARVPLCRDQRERFIALFDGASPLASRRSFPVHVTASALILSPSRHDILLLKHRSFGLWLQPGGHLEPGETPLQAMYREILEETGIQRSQLVLLNPWAVDFNVHKIDANAARDEPAHWHADLCYALAADSLQVTLNEESRAFAWVPARDPAVVSNVRLSGILAGIRYP</sequence>
<dbReference type="PRINTS" id="PR00502">
    <property type="entry name" value="NUDIXFAMILY"/>
</dbReference>
<accession>A0A5U2ILX7</accession>
<dbReference type="Pfam" id="PF00293">
    <property type="entry name" value="NUDIX"/>
    <property type="match status" value="1"/>
</dbReference>
<dbReference type="PROSITE" id="PS00893">
    <property type="entry name" value="NUDIX_BOX"/>
    <property type="match status" value="1"/>
</dbReference>
<evidence type="ECO:0000259" key="4">
    <source>
        <dbReference type="PROSITE" id="PS51462"/>
    </source>
</evidence>
<gene>
    <name evidence="5" type="ORF">EWP37_02100</name>
    <name evidence="6" type="ORF">KR70_02055</name>
</gene>
<keyword evidence="2 3" id="KW-0378">Hydrolase</keyword>
<dbReference type="PROSITE" id="PS51462">
    <property type="entry name" value="NUDIX"/>
    <property type="match status" value="1"/>
</dbReference>
<organism evidence="6">
    <name type="scientific">Salmonella enterica</name>
    <name type="common">Salmonella choleraesuis</name>
    <dbReference type="NCBI Taxonomy" id="28901"/>
    <lineage>
        <taxon>Bacteria</taxon>
        <taxon>Pseudomonadati</taxon>
        <taxon>Pseudomonadota</taxon>
        <taxon>Gammaproteobacteria</taxon>
        <taxon>Enterobacterales</taxon>
        <taxon>Enterobacteriaceae</taxon>
        <taxon>Salmonella</taxon>
    </lineage>
</organism>
<reference evidence="6" key="1">
    <citation type="submission" date="2018-07" db="EMBL/GenBank/DDBJ databases">
        <authorList>
            <consortium name="GenomeTrakr network: Whole genome sequencing for foodborne pathogen traceback"/>
        </authorList>
    </citation>
    <scope>NUCLEOTIDE SEQUENCE</scope>
    <source>
        <strain evidence="6">CFSAN023158</strain>
    </source>
</reference>
<dbReference type="InterPro" id="IPR015797">
    <property type="entry name" value="NUDIX_hydrolase-like_dom_sf"/>
</dbReference>
<evidence type="ECO:0000256" key="1">
    <source>
        <dbReference type="ARBA" id="ARBA00001946"/>
    </source>
</evidence>
<dbReference type="EMBL" id="AACVOG010000001">
    <property type="protein sequence ID" value="EAM6367275.1"/>
    <property type="molecule type" value="Genomic_DNA"/>
</dbReference>
<dbReference type="SUPFAM" id="SSF55811">
    <property type="entry name" value="Nudix"/>
    <property type="match status" value="1"/>
</dbReference>
<evidence type="ECO:0000256" key="2">
    <source>
        <dbReference type="ARBA" id="ARBA00022801"/>
    </source>
</evidence>
<dbReference type="InterPro" id="IPR000086">
    <property type="entry name" value="NUDIX_hydrolase_dom"/>
</dbReference>
<dbReference type="Gene3D" id="3.90.79.10">
    <property type="entry name" value="Nucleoside Triphosphate Pyrophosphohydrolase"/>
    <property type="match status" value="1"/>
</dbReference>
<evidence type="ECO:0000313" key="6">
    <source>
        <dbReference type="EMBL" id="EBP0556683.1"/>
    </source>
</evidence>
<dbReference type="PANTHER" id="PTHR43736">
    <property type="entry name" value="ADP-RIBOSE PYROPHOSPHATASE"/>
    <property type="match status" value="1"/>
</dbReference>
<comment type="cofactor">
    <cofactor evidence="1">
        <name>Mg(2+)</name>
        <dbReference type="ChEBI" id="CHEBI:18420"/>
    </cofactor>
</comment>
<dbReference type="EMBL" id="AAGKMK010000001">
    <property type="protein sequence ID" value="EBP0556683.1"/>
    <property type="molecule type" value="Genomic_DNA"/>
</dbReference>
<reference evidence="5" key="2">
    <citation type="submission" date="2019-02" db="EMBL/GenBank/DDBJ databases">
        <authorList>
            <consortium name="PulseNet: The National Subtyping Network for Foodborne Disease Surveillance"/>
            <person name="Tarr C.L."/>
            <person name="Trees E."/>
            <person name="Katz L.S."/>
            <person name="Carleton-Romer H.A."/>
            <person name="Stroika S."/>
            <person name="Kucerova Z."/>
            <person name="Roache K.F."/>
            <person name="Sabol A.L."/>
            <person name="Besser J."/>
            <person name="Gerner-Smidt P."/>
        </authorList>
    </citation>
    <scope>NUCLEOTIDE SEQUENCE</scope>
    <source>
        <strain evidence="5">PNUSAS060991</strain>
    </source>
</reference>
<dbReference type="PANTHER" id="PTHR43736:SF1">
    <property type="entry name" value="DIHYDRONEOPTERIN TRIPHOSPHATE DIPHOSPHATASE"/>
    <property type="match status" value="1"/>
</dbReference>
<comment type="caution">
    <text evidence="6">The sequence shown here is derived from an EMBL/GenBank/DDBJ whole genome shotgun (WGS) entry which is preliminary data.</text>
</comment>
<comment type="similarity">
    <text evidence="3">Belongs to the Nudix hydrolase family.</text>
</comment>
<dbReference type="CDD" id="cd03674">
    <property type="entry name" value="NUDIX_Hydrolase"/>
    <property type="match status" value="1"/>
</dbReference>
<dbReference type="InterPro" id="IPR020084">
    <property type="entry name" value="NUDIX_hydrolase_CS"/>
</dbReference>
<protein>
    <submittedName>
        <fullName evidence="5">NUDIX domain-containing protein</fullName>
    </submittedName>
    <submittedName>
        <fullName evidence="6">NUDIX hydrolase</fullName>
    </submittedName>
</protein>
<proteinExistence type="inferred from homology"/>
<evidence type="ECO:0000256" key="3">
    <source>
        <dbReference type="RuleBase" id="RU003476"/>
    </source>
</evidence>
<feature type="domain" description="Nudix hydrolase" evidence="4">
    <location>
        <begin position="53"/>
        <end position="190"/>
    </location>
</feature>
<name>A0A5U2ILX7_SALER</name>
<dbReference type="RefSeq" id="WP_114050860.1">
    <property type="nucleotide sequence ID" value="NZ_CP030233.1"/>
</dbReference>
<dbReference type="InterPro" id="IPR020476">
    <property type="entry name" value="Nudix_hydrolase"/>
</dbReference>